<reference evidence="1" key="1">
    <citation type="journal article" date="2014" name="Front. Microbiol.">
        <title>High frequency of phylogenetically diverse reductive dehalogenase-homologous genes in deep subseafloor sedimentary metagenomes.</title>
        <authorList>
            <person name="Kawai M."/>
            <person name="Futagami T."/>
            <person name="Toyoda A."/>
            <person name="Takaki Y."/>
            <person name="Nishi S."/>
            <person name="Hori S."/>
            <person name="Arai W."/>
            <person name="Tsubouchi T."/>
            <person name="Morono Y."/>
            <person name="Uchiyama I."/>
            <person name="Ito T."/>
            <person name="Fujiyama A."/>
            <person name="Inagaki F."/>
            <person name="Takami H."/>
        </authorList>
    </citation>
    <scope>NUCLEOTIDE SEQUENCE</scope>
    <source>
        <strain evidence="1">Expedition CK06-06</strain>
    </source>
</reference>
<protein>
    <recommendedName>
        <fullName evidence="2">Septum formation-related domain-containing protein</fullName>
    </recommendedName>
</protein>
<name>X0XN09_9ZZZZ</name>
<comment type="caution">
    <text evidence="1">The sequence shown here is derived from an EMBL/GenBank/DDBJ whole genome shotgun (WGS) entry which is preliminary data.</text>
</comment>
<evidence type="ECO:0000313" key="1">
    <source>
        <dbReference type="EMBL" id="GAG36732.1"/>
    </source>
</evidence>
<evidence type="ECO:0008006" key="2">
    <source>
        <dbReference type="Google" id="ProtNLM"/>
    </source>
</evidence>
<sequence>MAKALWPTILLVVVAVGIAALACEAELHSSLTDLEVGDCVEWTTGPRDVEELEHVDCSHVGAIRVVGVFDVTGDSGWPGEAAIQAQADLRCPWETSWVLGPTKNSWEGADDRRVACFEEVR</sequence>
<gene>
    <name evidence="1" type="ORF">S01H1_69028</name>
</gene>
<dbReference type="EMBL" id="BARS01045803">
    <property type="protein sequence ID" value="GAG36732.1"/>
    <property type="molecule type" value="Genomic_DNA"/>
</dbReference>
<proteinExistence type="predicted"/>
<organism evidence="1">
    <name type="scientific">marine sediment metagenome</name>
    <dbReference type="NCBI Taxonomy" id="412755"/>
    <lineage>
        <taxon>unclassified sequences</taxon>
        <taxon>metagenomes</taxon>
        <taxon>ecological metagenomes</taxon>
    </lineage>
</organism>
<dbReference type="AlphaFoldDB" id="X0XN09"/>
<accession>X0XN09</accession>
<dbReference type="PROSITE" id="PS51257">
    <property type="entry name" value="PROKAR_LIPOPROTEIN"/>
    <property type="match status" value="1"/>
</dbReference>